<dbReference type="GO" id="GO:0015949">
    <property type="term" value="P:nucleobase-containing small molecule interconversion"/>
    <property type="evidence" value="ECO:0007669"/>
    <property type="project" value="TreeGrafter"/>
</dbReference>
<evidence type="ECO:0000313" key="3">
    <source>
        <dbReference type="EMBL" id="OJJ24433.1"/>
    </source>
</evidence>
<evidence type="ECO:0000313" key="4">
    <source>
        <dbReference type="Proteomes" id="UP000183940"/>
    </source>
</evidence>
<keyword evidence="2" id="KW-0546">Nucleotide metabolism</keyword>
<dbReference type="GO" id="GO:0008829">
    <property type="term" value="F:dCTP deaminase activity"/>
    <property type="evidence" value="ECO:0007669"/>
    <property type="project" value="InterPro"/>
</dbReference>
<dbReference type="InterPro" id="IPR011962">
    <property type="entry name" value="dCTP_deaminase"/>
</dbReference>
<comment type="caution">
    <text evidence="3">The sequence shown here is derived from an EMBL/GenBank/DDBJ whole genome shotgun (WGS) entry which is preliminary data.</text>
</comment>
<reference evidence="3" key="1">
    <citation type="submission" date="2016-10" db="EMBL/GenBank/DDBJ databases">
        <title>CRISPR-Cas defence system in Roseofilum reptotaenium: evidence of a bacteriophage-cyanobacterium arms race in the coral black band disease.</title>
        <authorList>
            <person name="Buerger P."/>
            <person name="Wood-Charlson E.M."/>
            <person name="Weynberg K.D."/>
            <person name="Willis B."/>
            <person name="Van Oppen M.J."/>
        </authorList>
    </citation>
    <scope>NUCLEOTIDE SEQUENCE [LARGE SCALE GENOMIC DNA]</scope>
    <source>
        <strain evidence="3">AO1-A</strain>
    </source>
</reference>
<dbReference type="CDD" id="cd07557">
    <property type="entry name" value="trimeric_dUTPase"/>
    <property type="match status" value="1"/>
</dbReference>
<dbReference type="InterPro" id="IPR036157">
    <property type="entry name" value="dUTPase-like_sf"/>
</dbReference>
<keyword evidence="4" id="KW-1185">Reference proteome</keyword>
<dbReference type="InterPro" id="IPR033704">
    <property type="entry name" value="dUTPase_trimeric"/>
</dbReference>
<proteinExistence type="predicted"/>
<dbReference type="PANTHER" id="PTHR42680:SF3">
    <property type="entry name" value="DCTP DEAMINASE"/>
    <property type="match status" value="1"/>
</dbReference>
<dbReference type="Gene3D" id="2.70.40.10">
    <property type="match status" value="1"/>
</dbReference>
<evidence type="ECO:0000256" key="1">
    <source>
        <dbReference type="ARBA" id="ARBA00022801"/>
    </source>
</evidence>
<dbReference type="AlphaFoldDB" id="A0A1L9QP20"/>
<dbReference type="NCBIfam" id="TIGR02274">
    <property type="entry name" value="dCTP_deam"/>
    <property type="match status" value="1"/>
</dbReference>
<protein>
    <submittedName>
        <fullName evidence="3">dCTP deaminase</fullName>
    </submittedName>
</protein>
<dbReference type="Pfam" id="PF22769">
    <property type="entry name" value="DCD"/>
    <property type="match status" value="1"/>
</dbReference>
<dbReference type="PANTHER" id="PTHR42680">
    <property type="entry name" value="DCTP DEAMINASE"/>
    <property type="match status" value="1"/>
</dbReference>
<dbReference type="EMBL" id="MLAW01000031">
    <property type="protein sequence ID" value="OJJ24433.1"/>
    <property type="molecule type" value="Genomic_DNA"/>
</dbReference>
<name>A0A1L9QP20_9CYAN</name>
<keyword evidence="1" id="KW-0378">Hydrolase</keyword>
<sequence>MLKNDKWIAEQAQKGMIDPFEPSLIRAIEGDPGLVRKVLSYGASSYGYDIRLSPKEFLIFKHIPGTVVDPKNFNPDNLESVPLHQDEQGDFFIIPAHSYGLGVALERLEIPPNITVICLGKSTYARCSIILNATPAEACWRGHLTLELSNSSSADCRVYANEGIAQLLFFEGEPCNVTYEDRLGKYQDQTHQVVLPKV</sequence>
<evidence type="ECO:0000256" key="2">
    <source>
        <dbReference type="ARBA" id="ARBA00023080"/>
    </source>
</evidence>
<gene>
    <name evidence="3" type="ORF">BI308_16620</name>
</gene>
<dbReference type="GO" id="GO:0006229">
    <property type="term" value="P:dUTP biosynthetic process"/>
    <property type="evidence" value="ECO:0007669"/>
    <property type="project" value="InterPro"/>
</dbReference>
<dbReference type="STRING" id="1925591.BI308_16620"/>
<accession>A0A1L9QP20</accession>
<dbReference type="Proteomes" id="UP000183940">
    <property type="component" value="Unassembled WGS sequence"/>
</dbReference>
<organism evidence="3 4">
    <name type="scientific">Roseofilum reptotaenium AO1-A</name>
    <dbReference type="NCBI Taxonomy" id="1925591"/>
    <lineage>
        <taxon>Bacteria</taxon>
        <taxon>Bacillati</taxon>
        <taxon>Cyanobacteriota</taxon>
        <taxon>Cyanophyceae</taxon>
        <taxon>Desertifilales</taxon>
        <taxon>Desertifilaceae</taxon>
        <taxon>Roseofilum</taxon>
    </lineage>
</organism>
<dbReference type="SUPFAM" id="SSF51283">
    <property type="entry name" value="dUTPase-like"/>
    <property type="match status" value="1"/>
</dbReference>